<dbReference type="UniPathway" id="UPA00372">
    <property type="reaction ID" value="UER00547"/>
</dbReference>
<accession>S8E3G0</accession>
<keyword evidence="5" id="KW-1185">Reference proteome</keyword>
<proteinExistence type="predicted"/>
<dbReference type="EMBL" id="AUSU01003464">
    <property type="protein sequence ID" value="EPS66812.1"/>
    <property type="molecule type" value="Genomic_DNA"/>
</dbReference>
<keyword evidence="2" id="KW-0587">Phenylpropanoid metabolism</keyword>
<feature type="non-terminal residue" evidence="4">
    <location>
        <position position="291"/>
    </location>
</feature>
<comment type="caution">
    <text evidence="4">The sequence shown here is derived from an EMBL/GenBank/DDBJ whole genome shotgun (WGS) entry which is preliminary data.</text>
</comment>
<dbReference type="InterPro" id="IPR000873">
    <property type="entry name" value="AMP-dep_synth/lig_dom"/>
</dbReference>
<evidence type="ECO:0000259" key="3">
    <source>
        <dbReference type="Pfam" id="PF00501"/>
    </source>
</evidence>
<dbReference type="GO" id="GO:0008922">
    <property type="term" value="F:long-chain fatty acid [acyl-carrier-protein] ligase activity"/>
    <property type="evidence" value="ECO:0007669"/>
    <property type="project" value="TreeGrafter"/>
</dbReference>
<dbReference type="InterPro" id="IPR052987">
    <property type="entry name" value="Chloroplast_AMP-bd_Enzymes"/>
</dbReference>
<evidence type="ECO:0000313" key="4">
    <source>
        <dbReference type="EMBL" id="EPS66812.1"/>
    </source>
</evidence>
<dbReference type="PANTHER" id="PTHR43813:SF1">
    <property type="entry name" value="ACYL-ACTIVATING ENZYME 16, CHLOROPLASTIC-RELATED"/>
    <property type="match status" value="1"/>
</dbReference>
<evidence type="ECO:0000313" key="5">
    <source>
        <dbReference type="Proteomes" id="UP000015453"/>
    </source>
</evidence>
<dbReference type="GO" id="GO:0009507">
    <property type="term" value="C:chloroplast"/>
    <property type="evidence" value="ECO:0007669"/>
    <property type="project" value="TreeGrafter"/>
</dbReference>
<dbReference type="InterPro" id="IPR042099">
    <property type="entry name" value="ANL_N_sf"/>
</dbReference>
<comment type="pathway">
    <text evidence="1">Phytoalexin biosynthesis; 3,4',5-trihydroxystilbene biosynthesis; 3,4',5-trihydroxystilbene from trans-4-coumarate: step 1/2.</text>
</comment>
<dbReference type="Pfam" id="PF00501">
    <property type="entry name" value="AMP-binding"/>
    <property type="match status" value="1"/>
</dbReference>
<gene>
    <name evidence="4" type="ORF">M569_07964</name>
</gene>
<sequence length="291" mass="32703">TKEKLLGKFSPSLESEEQLSTKEAFACNEWKTIPDIWRTSAEKFGDLTAVSDPYHDPPTSFTYKQLEQEILDFCEGLRVIGLEPDEKIALFADNSCRWLVSDQGIMASGAINVVRGTRSSSQELLQIYNHSESVALVLDDPELYNRISEAFLLQAKIRFIVFLWGEKSGAINEAVDTPVYSYKDVIGFGVASRAGLYHAEAARKEYTYKTISPDDIATIVYTSGTSGNPKGVMLAHRNLLHQVMTLWDVVPAVPTDRFLSMLPPWHAYERAAEYFSFTRGVEHVYTSVKNL</sequence>
<feature type="domain" description="AMP-dependent synthetase/ligase" evidence="3">
    <location>
        <begin position="38"/>
        <end position="286"/>
    </location>
</feature>
<name>S8E3G0_9LAMI</name>
<dbReference type="Gene3D" id="3.40.50.12780">
    <property type="entry name" value="N-terminal domain of ligase-like"/>
    <property type="match status" value="1"/>
</dbReference>
<reference evidence="4 5" key="1">
    <citation type="journal article" date="2013" name="BMC Genomics">
        <title>The miniature genome of a carnivorous plant Genlisea aurea contains a low number of genes and short non-coding sequences.</title>
        <authorList>
            <person name="Leushkin E.V."/>
            <person name="Sutormin R.A."/>
            <person name="Nabieva E.R."/>
            <person name="Penin A.A."/>
            <person name="Kondrashov A.S."/>
            <person name="Logacheva M.D."/>
        </authorList>
    </citation>
    <scope>NUCLEOTIDE SEQUENCE [LARGE SCALE GENOMIC DNA]</scope>
</reference>
<dbReference type="SUPFAM" id="SSF56801">
    <property type="entry name" value="Acetyl-CoA synthetase-like"/>
    <property type="match status" value="1"/>
</dbReference>
<dbReference type="Proteomes" id="UP000015453">
    <property type="component" value="Unassembled WGS sequence"/>
</dbReference>
<evidence type="ECO:0000256" key="2">
    <source>
        <dbReference type="ARBA" id="ARBA00023051"/>
    </source>
</evidence>
<dbReference type="GO" id="GO:0009698">
    <property type="term" value="P:phenylpropanoid metabolic process"/>
    <property type="evidence" value="ECO:0007669"/>
    <property type="project" value="UniProtKB-KW"/>
</dbReference>
<dbReference type="OrthoDB" id="1700726at2759"/>
<dbReference type="GO" id="GO:0030497">
    <property type="term" value="P:fatty acid elongation"/>
    <property type="evidence" value="ECO:0007669"/>
    <property type="project" value="TreeGrafter"/>
</dbReference>
<dbReference type="PANTHER" id="PTHR43813">
    <property type="entry name" value="ACYL-ACTIVATING ENZYME 16, CHLOROPLASTIC-RELATED"/>
    <property type="match status" value="1"/>
</dbReference>
<dbReference type="AlphaFoldDB" id="S8E3G0"/>
<evidence type="ECO:0000256" key="1">
    <source>
        <dbReference type="ARBA" id="ARBA00004930"/>
    </source>
</evidence>
<feature type="non-terminal residue" evidence="4">
    <location>
        <position position="1"/>
    </location>
</feature>
<protein>
    <recommendedName>
        <fullName evidence="3">AMP-dependent synthetase/ligase domain-containing protein</fullName>
    </recommendedName>
</protein>
<dbReference type="InterPro" id="IPR020845">
    <property type="entry name" value="AMP-binding_CS"/>
</dbReference>
<organism evidence="4 5">
    <name type="scientific">Genlisea aurea</name>
    <dbReference type="NCBI Taxonomy" id="192259"/>
    <lineage>
        <taxon>Eukaryota</taxon>
        <taxon>Viridiplantae</taxon>
        <taxon>Streptophyta</taxon>
        <taxon>Embryophyta</taxon>
        <taxon>Tracheophyta</taxon>
        <taxon>Spermatophyta</taxon>
        <taxon>Magnoliopsida</taxon>
        <taxon>eudicotyledons</taxon>
        <taxon>Gunneridae</taxon>
        <taxon>Pentapetalae</taxon>
        <taxon>asterids</taxon>
        <taxon>lamiids</taxon>
        <taxon>Lamiales</taxon>
        <taxon>Lentibulariaceae</taxon>
        <taxon>Genlisea</taxon>
    </lineage>
</organism>
<dbReference type="PROSITE" id="PS00455">
    <property type="entry name" value="AMP_BINDING"/>
    <property type="match status" value="1"/>
</dbReference>